<feature type="transmembrane region" description="Helical" evidence="10">
    <location>
        <begin position="337"/>
        <end position="357"/>
    </location>
</feature>
<feature type="transmembrane region" description="Helical" evidence="10">
    <location>
        <begin position="245"/>
        <end position="266"/>
    </location>
</feature>
<reference evidence="12 13" key="1">
    <citation type="journal article" date="2015" name="Genome Announc.">
        <title>Draft Genome Sequence and Gene Annotation of the Entomopathogenic Fungus Verticillium hemipterigenum.</title>
        <authorList>
            <person name="Horn F."/>
            <person name="Habel A."/>
            <person name="Scharf D.H."/>
            <person name="Dworschak J."/>
            <person name="Brakhage A.A."/>
            <person name="Guthke R."/>
            <person name="Hertweck C."/>
            <person name="Linde J."/>
        </authorList>
    </citation>
    <scope>NUCLEOTIDE SEQUENCE [LARGE SCALE GENOMIC DNA]</scope>
</reference>
<sequence length="624" mass="70886">MANHDAPTTATEPSEKREFQHPSAGHAKKKRPSIYTIEPIKAFYIFLAANMLAALFAPIQDCDETFNYWEPTHYLSHGYGLQTWEYSPDFAIRSWLYVGLHAVIGNFRRLLPRPDKVAEFYCVRYGLAMICALCQTWLYRSVTLTLNGRVGLFYLMATVMSPGNFHASAAYLPSSFAMYACMLGAAAFMNWRGGLKTTIGIFWFAIGGVLGWPFAAALCAPFLVEEGILALLSDKEALIEAILRVGRGVMAGLIVIFFDFLINLFFYKKMAIVSWNIVKYNIFSSTGGPDLYGTEPWTFYFKNLALNHNLWFVLAMAALPLFLLQKVTNRSAQTMQTGMRTVVFLAPFYMWLAIFTAQPHKEERFMYPAYPFLAINAAMSLHIVLSWLGNPDPKTLIGKIPARVKLFGVMLVLFLSLDISVARIYGLYEGYGAPLSIYKPLWGAEGNNTAAVGGDGDSVCFGKEWYRFPSSYFLPRDMRAKFIRSEFRGLLPGEFSEARTGFGFWSGTWLPTSGLNDRNEEDVTKYVELRTCAFLVDTQYPERKNAITPREPDYIAQKHNWEVVKCERFLDAENTHLLARILWIPDLDIVPAKFRRHWGRHCLLKKVQKSDQGMWIDPGEMMMG</sequence>
<keyword evidence="6 10" id="KW-0812">Transmembrane</keyword>
<gene>
    <name evidence="12" type="ORF">VHEMI07977</name>
</gene>
<comment type="pathway">
    <text evidence="2">Protein modification; protein glycosylation.</text>
</comment>
<evidence type="ECO:0000256" key="8">
    <source>
        <dbReference type="ARBA" id="ARBA00022989"/>
    </source>
</evidence>
<comment type="subcellular location">
    <subcellularLocation>
        <location evidence="1 10">Endoplasmic reticulum membrane</location>
        <topology evidence="1 10">Multi-pass membrane protein</topology>
    </subcellularLocation>
</comment>
<feature type="compositionally biased region" description="Polar residues" evidence="11">
    <location>
        <begin position="1"/>
        <end position="12"/>
    </location>
</feature>
<evidence type="ECO:0000256" key="1">
    <source>
        <dbReference type="ARBA" id="ARBA00004477"/>
    </source>
</evidence>
<feature type="transmembrane region" description="Helical" evidence="10">
    <location>
        <begin position="90"/>
        <end position="108"/>
    </location>
</feature>
<dbReference type="GO" id="GO:0006487">
    <property type="term" value="P:protein N-linked glycosylation"/>
    <property type="evidence" value="ECO:0007669"/>
    <property type="project" value="TreeGrafter"/>
</dbReference>
<comment type="similarity">
    <text evidence="3 10">Belongs to the glycosyltransferase 22 family.</text>
</comment>
<proteinExistence type="inferred from homology"/>
<evidence type="ECO:0000256" key="10">
    <source>
        <dbReference type="RuleBase" id="RU363075"/>
    </source>
</evidence>
<evidence type="ECO:0000256" key="7">
    <source>
        <dbReference type="ARBA" id="ARBA00022824"/>
    </source>
</evidence>
<dbReference type="GO" id="GO:0005789">
    <property type="term" value="C:endoplasmic reticulum membrane"/>
    <property type="evidence" value="ECO:0007669"/>
    <property type="project" value="UniProtKB-SubCell"/>
</dbReference>
<evidence type="ECO:0000256" key="6">
    <source>
        <dbReference type="ARBA" id="ARBA00022692"/>
    </source>
</evidence>
<evidence type="ECO:0000256" key="2">
    <source>
        <dbReference type="ARBA" id="ARBA00004922"/>
    </source>
</evidence>
<keyword evidence="7 10" id="KW-0256">Endoplasmic reticulum</keyword>
<keyword evidence="4 10" id="KW-0328">Glycosyltransferase</keyword>
<feature type="region of interest" description="Disordered" evidence="11">
    <location>
        <begin position="1"/>
        <end position="27"/>
    </location>
</feature>
<keyword evidence="5 12" id="KW-0808">Transferase</keyword>
<feature type="transmembrane region" description="Helical" evidence="10">
    <location>
        <begin position="369"/>
        <end position="388"/>
    </location>
</feature>
<evidence type="ECO:0000256" key="5">
    <source>
        <dbReference type="ARBA" id="ARBA00022679"/>
    </source>
</evidence>
<accession>A0A0A1TNV8</accession>
<evidence type="ECO:0000256" key="4">
    <source>
        <dbReference type="ARBA" id="ARBA00022676"/>
    </source>
</evidence>
<feature type="transmembrane region" description="Helical" evidence="10">
    <location>
        <begin position="40"/>
        <end position="59"/>
    </location>
</feature>
<feature type="transmembrane region" description="Helical" evidence="10">
    <location>
        <begin position="201"/>
        <end position="224"/>
    </location>
</feature>
<dbReference type="OrthoDB" id="497541at2759"/>
<organism evidence="12 13">
    <name type="scientific">[Torrubiella] hemipterigena</name>
    <dbReference type="NCBI Taxonomy" id="1531966"/>
    <lineage>
        <taxon>Eukaryota</taxon>
        <taxon>Fungi</taxon>
        <taxon>Dikarya</taxon>
        <taxon>Ascomycota</taxon>
        <taxon>Pezizomycotina</taxon>
        <taxon>Sordariomycetes</taxon>
        <taxon>Hypocreomycetidae</taxon>
        <taxon>Hypocreales</taxon>
        <taxon>Clavicipitaceae</taxon>
        <taxon>Clavicipitaceae incertae sedis</taxon>
        <taxon>'Torrubiella' clade</taxon>
    </lineage>
</organism>
<dbReference type="InterPro" id="IPR005599">
    <property type="entry name" value="GPI_mannosylTrfase"/>
</dbReference>
<evidence type="ECO:0000256" key="3">
    <source>
        <dbReference type="ARBA" id="ARBA00007063"/>
    </source>
</evidence>
<dbReference type="EMBL" id="CDHN01000004">
    <property type="protein sequence ID" value="CEJ92317.1"/>
    <property type="molecule type" value="Genomic_DNA"/>
</dbReference>
<keyword evidence="8 10" id="KW-1133">Transmembrane helix</keyword>
<feature type="transmembrane region" description="Helical" evidence="10">
    <location>
        <begin position="170"/>
        <end position="189"/>
    </location>
</feature>
<evidence type="ECO:0000313" key="12">
    <source>
        <dbReference type="EMBL" id="CEJ92317.1"/>
    </source>
</evidence>
<feature type="transmembrane region" description="Helical" evidence="10">
    <location>
        <begin position="409"/>
        <end position="428"/>
    </location>
</feature>
<dbReference type="EC" id="2.4.1.-" evidence="10"/>
<evidence type="ECO:0000313" key="13">
    <source>
        <dbReference type="Proteomes" id="UP000039046"/>
    </source>
</evidence>
<protein>
    <recommendedName>
        <fullName evidence="10">Mannosyltransferase</fullName>
        <ecNumber evidence="10">2.4.1.-</ecNumber>
    </recommendedName>
</protein>
<dbReference type="Pfam" id="PF03901">
    <property type="entry name" value="Glyco_transf_22"/>
    <property type="match status" value="1"/>
</dbReference>
<dbReference type="HOGENOM" id="CLU_018152_0_0_1"/>
<keyword evidence="9 10" id="KW-0472">Membrane</keyword>
<dbReference type="PANTHER" id="PTHR22760">
    <property type="entry name" value="GLYCOSYLTRANSFERASE"/>
    <property type="match status" value="1"/>
</dbReference>
<feature type="transmembrane region" description="Helical" evidence="10">
    <location>
        <begin position="308"/>
        <end position="325"/>
    </location>
</feature>
<evidence type="ECO:0000256" key="11">
    <source>
        <dbReference type="SAM" id="MobiDB-lite"/>
    </source>
</evidence>
<dbReference type="AlphaFoldDB" id="A0A0A1TNV8"/>
<feature type="transmembrane region" description="Helical" evidence="10">
    <location>
        <begin position="120"/>
        <end position="138"/>
    </location>
</feature>
<dbReference type="Proteomes" id="UP000039046">
    <property type="component" value="Unassembled WGS sequence"/>
</dbReference>
<evidence type="ECO:0000256" key="9">
    <source>
        <dbReference type="ARBA" id="ARBA00023136"/>
    </source>
</evidence>
<dbReference type="STRING" id="1531966.A0A0A1TNV8"/>
<dbReference type="UniPathway" id="UPA00378"/>
<dbReference type="PANTHER" id="PTHR22760:SF2">
    <property type="entry name" value="ALPHA-1,2-MANNOSYLTRANSFERASE ALG9"/>
    <property type="match status" value="1"/>
</dbReference>
<name>A0A0A1TNV8_9HYPO</name>
<dbReference type="GO" id="GO:0000026">
    <property type="term" value="F:alpha-1,2-mannosyltransferase activity"/>
    <property type="evidence" value="ECO:0007669"/>
    <property type="project" value="TreeGrafter"/>
</dbReference>
<keyword evidence="13" id="KW-1185">Reference proteome</keyword>